<reference evidence="3 4" key="1">
    <citation type="journal article" date="2016" name="Nat. Commun.">
        <title>Thousands of microbial genomes shed light on interconnected biogeochemical processes in an aquifer system.</title>
        <authorList>
            <person name="Anantharaman K."/>
            <person name="Brown C.T."/>
            <person name="Hug L.A."/>
            <person name="Sharon I."/>
            <person name="Castelle C.J."/>
            <person name="Probst A.J."/>
            <person name="Thomas B.C."/>
            <person name="Singh A."/>
            <person name="Wilkins M.J."/>
            <person name="Karaoz U."/>
            <person name="Brodie E.L."/>
            <person name="Williams K.H."/>
            <person name="Hubbard S.S."/>
            <person name="Banfield J.F."/>
        </authorList>
    </citation>
    <scope>NUCLEOTIDE SEQUENCE [LARGE SCALE GENOMIC DNA]</scope>
</reference>
<dbReference type="InterPro" id="IPR003607">
    <property type="entry name" value="HD/PDEase_dom"/>
</dbReference>
<feature type="transmembrane region" description="Helical" evidence="1">
    <location>
        <begin position="12"/>
        <end position="31"/>
    </location>
</feature>
<protein>
    <submittedName>
        <fullName evidence="3">Phosphohydrolase</fullName>
    </submittedName>
</protein>
<evidence type="ECO:0000259" key="2">
    <source>
        <dbReference type="PROSITE" id="PS51832"/>
    </source>
</evidence>
<dbReference type="CDD" id="cd00077">
    <property type="entry name" value="HDc"/>
    <property type="match status" value="1"/>
</dbReference>
<dbReference type="STRING" id="1817764.A2637_02010"/>
<keyword evidence="1" id="KW-1133">Transmembrane helix</keyword>
<dbReference type="InterPro" id="IPR037522">
    <property type="entry name" value="HD_GYP_dom"/>
</dbReference>
<dbReference type="InterPro" id="IPR052020">
    <property type="entry name" value="Cyclic_di-GMP/3'3'-cGAMP_PDE"/>
</dbReference>
<dbReference type="Gene3D" id="1.10.3210.10">
    <property type="entry name" value="Hypothetical protein af1432"/>
    <property type="match status" value="1"/>
</dbReference>
<evidence type="ECO:0000313" key="3">
    <source>
        <dbReference type="EMBL" id="OGI45256.1"/>
    </source>
</evidence>
<keyword evidence="1" id="KW-0472">Membrane</keyword>
<dbReference type="Proteomes" id="UP000179360">
    <property type="component" value="Unassembled WGS sequence"/>
</dbReference>
<dbReference type="SUPFAM" id="SSF109604">
    <property type="entry name" value="HD-domain/PDEase-like"/>
    <property type="match status" value="1"/>
</dbReference>
<dbReference type="PROSITE" id="PS51832">
    <property type="entry name" value="HD_GYP"/>
    <property type="match status" value="1"/>
</dbReference>
<feature type="transmembrane region" description="Helical" evidence="1">
    <location>
        <begin position="172"/>
        <end position="193"/>
    </location>
</feature>
<keyword evidence="1" id="KW-0812">Transmembrane</keyword>
<dbReference type="PANTHER" id="PTHR45228">
    <property type="entry name" value="CYCLIC DI-GMP PHOSPHODIESTERASE TM_0186-RELATED"/>
    <property type="match status" value="1"/>
</dbReference>
<feature type="domain" description="HD-GYP" evidence="2">
    <location>
        <begin position="204"/>
        <end position="399"/>
    </location>
</feature>
<evidence type="ECO:0000256" key="1">
    <source>
        <dbReference type="SAM" id="Phobius"/>
    </source>
</evidence>
<name>A0A1F6TJK5_9PROT</name>
<dbReference type="Pfam" id="PF13487">
    <property type="entry name" value="HD_5"/>
    <property type="match status" value="1"/>
</dbReference>
<dbReference type="GO" id="GO:0008081">
    <property type="term" value="F:phosphoric diester hydrolase activity"/>
    <property type="evidence" value="ECO:0007669"/>
    <property type="project" value="UniProtKB-ARBA"/>
</dbReference>
<gene>
    <name evidence="3" type="ORF">A2637_02010</name>
</gene>
<accession>A0A1F6TJK5</accession>
<dbReference type="AlphaFoldDB" id="A0A1F6TJK5"/>
<sequence>MIQQIHKQVLGRLFLGWLLLSAAIGAVVLYLETEKIDTFVLDLALTESSVFSPADFVRIDKDQFARLKRKGKDLIRRHFVVVELYDAGKKPILELVGPGKKAIEAQINVRRHPFPLEDAVEYKKHLIGGKLFLQVLVPMKGEAGEPVGYFEGVYQVDDTTLGNIIRGLIRSLLLVVVAVFVTTALLYPIIIALNRDLIRYSRGLLRGNIELMEVLGSAVAKRDGDTNLHNYRVTIYAIRLAEELGLSSERIRHLIAGAFLHDVGKIGISDNILLKPARLTSDEFAAMCAHVPLGLDIVEKSDWLRSAKDVIESHHERYDGGGYPRGLKAREIPLNARIFAIVDVFDALTSKRPYKEPFSLDEAMRVLRREDGSHFDPDLLATFGRIAPGLYEEIGHSDEPAVYGVLQRLIGKHFFQQKSG</sequence>
<proteinExistence type="predicted"/>
<keyword evidence="3" id="KW-0378">Hydrolase</keyword>
<evidence type="ECO:0000313" key="4">
    <source>
        <dbReference type="Proteomes" id="UP000179360"/>
    </source>
</evidence>
<organism evidence="3 4">
    <name type="scientific">Candidatus Muproteobacteria bacterium RIFCSPHIGHO2_01_FULL_65_16</name>
    <dbReference type="NCBI Taxonomy" id="1817764"/>
    <lineage>
        <taxon>Bacteria</taxon>
        <taxon>Pseudomonadati</taxon>
        <taxon>Pseudomonadota</taxon>
        <taxon>Candidatus Muproteobacteria</taxon>
    </lineage>
</organism>
<comment type="caution">
    <text evidence="3">The sequence shown here is derived from an EMBL/GenBank/DDBJ whole genome shotgun (WGS) entry which is preliminary data.</text>
</comment>
<dbReference type="SMART" id="SM00471">
    <property type="entry name" value="HDc"/>
    <property type="match status" value="1"/>
</dbReference>
<dbReference type="EMBL" id="MFSY01000086">
    <property type="protein sequence ID" value="OGI45256.1"/>
    <property type="molecule type" value="Genomic_DNA"/>
</dbReference>